<dbReference type="Pfam" id="PF00126">
    <property type="entry name" value="HTH_1"/>
    <property type="match status" value="2"/>
</dbReference>
<evidence type="ECO:0000313" key="7">
    <source>
        <dbReference type="Proteomes" id="UP000649829"/>
    </source>
</evidence>
<keyword evidence="4" id="KW-0804">Transcription</keyword>
<name>A0A917WAE1_9RHOB</name>
<reference evidence="6" key="2">
    <citation type="submission" date="2020-09" db="EMBL/GenBank/DDBJ databases">
        <authorList>
            <person name="Sun Q."/>
            <person name="Zhou Y."/>
        </authorList>
    </citation>
    <scope>NUCLEOTIDE SEQUENCE</scope>
    <source>
        <strain evidence="6">CGMCC 1.6293</strain>
    </source>
</reference>
<evidence type="ECO:0000313" key="6">
    <source>
        <dbReference type="EMBL" id="GGL85620.1"/>
    </source>
</evidence>
<accession>A0A917WAE1</accession>
<evidence type="ECO:0000256" key="4">
    <source>
        <dbReference type="ARBA" id="ARBA00023163"/>
    </source>
</evidence>
<keyword evidence="3" id="KW-0238">DNA-binding</keyword>
<dbReference type="Gene3D" id="1.10.10.10">
    <property type="entry name" value="Winged helix-like DNA-binding domain superfamily/Winged helix DNA-binding domain"/>
    <property type="match status" value="2"/>
</dbReference>
<dbReference type="AlphaFoldDB" id="A0A917WAE1"/>
<feature type="domain" description="HTH lysR-type" evidence="5">
    <location>
        <begin position="4"/>
        <end position="61"/>
    </location>
</feature>
<dbReference type="EMBL" id="BMLF01000001">
    <property type="protein sequence ID" value="GGL85620.1"/>
    <property type="molecule type" value="Genomic_DNA"/>
</dbReference>
<keyword evidence="2" id="KW-0805">Transcription regulation</keyword>
<dbReference type="SUPFAM" id="SSF46785">
    <property type="entry name" value="Winged helix' DNA-binding domain"/>
    <property type="match status" value="2"/>
</dbReference>
<sequence length="390" mass="41898">MISRNLRHLRVFLAVCELGSLTQASARGNVSQPAGTQALRKLEAAAGGALFERTRQGMYPTDRGRLLQARAGRAFARLDAALADLSPRLPLTASSAQLSAFVAVCDAENFTLAARRLNLAQPTVHRAVTQIETEAQAPLFERRPHGLVPTRAAVALAQAARLAFSELEQAEAEIAALDGREVGQIVVGALPLARSVLLPQALSDFRRARPTTPIRVIDGLYSDLLSGLRRGDIDLVLGALRHPVPIGDVVQEALFEDRLAVVARNGHPLARRGGLAPADLSDQEWVVPRSGTPSRIQFDAIFAPGGRAPARLIEAGSILFMREYLNRGDALGCISAAQAEAEIAKGLLLRLDVEVDWPGRPIGITLREGWVPTPAQALLLDTLRRTARAL</sequence>
<evidence type="ECO:0000259" key="5">
    <source>
        <dbReference type="PROSITE" id="PS50931"/>
    </source>
</evidence>
<dbReference type="PANTHER" id="PTHR30126">
    <property type="entry name" value="HTH-TYPE TRANSCRIPTIONAL REGULATOR"/>
    <property type="match status" value="1"/>
</dbReference>
<dbReference type="Pfam" id="PF03466">
    <property type="entry name" value="LysR_substrate"/>
    <property type="match status" value="1"/>
</dbReference>
<evidence type="ECO:0000256" key="3">
    <source>
        <dbReference type="ARBA" id="ARBA00023125"/>
    </source>
</evidence>
<dbReference type="Proteomes" id="UP000649829">
    <property type="component" value="Unassembled WGS sequence"/>
</dbReference>
<dbReference type="PANTHER" id="PTHR30126:SF98">
    <property type="entry name" value="HTH-TYPE TRANSCRIPTIONAL ACTIVATOR BAUR"/>
    <property type="match status" value="1"/>
</dbReference>
<dbReference type="PROSITE" id="PS50931">
    <property type="entry name" value="HTH_LYSR"/>
    <property type="match status" value="2"/>
</dbReference>
<gene>
    <name evidence="6" type="primary">fldY</name>
    <name evidence="6" type="ORF">GCM10011534_04430</name>
</gene>
<organism evidence="6 7">
    <name type="scientific">Pseudooceanicola nanhaiensis</name>
    <dbReference type="NCBI Taxonomy" id="375761"/>
    <lineage>
        <taxon>Bacteria</taxon>
        <taxon>Pseudomonadati</taxon>
        <taxon>Pseudomonadota</taxon>
        <taxon>Alphaproteobacteria</taxon>
        <taxon>Rhodobacterales</taxon>
        <taxon>Paracoccaceae</taxon>
        <taxon>Pseudooceanicola</taxon>
    </lineage>
</organism>
<dbReference type="RefSeq" id="WP_028285394.1">
    <property type="nucleotide sequence ID" value="NZ_BMLF01000001.1"/>
</dbReference>
<reference evidence="6" key="1">
    <citation type="journal article" date="2014" name="Int. J. Syst. Evol. Microbiol.">
        <title>Complete genome sequence of Corynebacterium casei LMG S-19264T (=DSM 44701T), isolated from a smear-ripened cheese.</title>
        <authorList>
            <consortium name="US DOE Joint Genome Institute (JGI-PGF)"/>
            <person name="Walter F."/>
            <person name="Albersmeier A."/>
            <person name="Kalinowski J."/>
            <person name="Ruckert C."/>
        </authorList>
    </citation>
    <scope>NUCLEOTIDE SEQUENCE</scope>
    <source>
        <strain evidence="6">CGMCC 1.6293</strain>
    </source>
</reference>
<dbReference type="SUPFAM" id="SSF53850">
    <property type="entry name" value="Periplasmic binding protein-like II"/>
    <property type="match status" value="1"/>
</dbReference>
<evidence type="ECO:0000256" key="2">
    <source>
        <dbReference type="ARBA" id="ARBA00023015"/>
    </source>
</evidence>
<dbReference type="Gene3D" id="3.40.190.10">
    <property type="entry name" value="Periplasmic binding protein-like II"/>
    <property type="match status" value="2"/>
</dbReference>
<comment type="similarity">
    <text evidence="1">Belongs to the LysR transcriptional regulatory family.</text>
</comment>
<dbReference type="InterPro" id="IPR036388">
    <property type="entry name" value="WH-like_DNA-bd_sf"/>
</dbReference>
<dbReference type="InterPro" id="IPR005119">
    <property type="entry name" value="LysR_subst-bd"/>
</dbReference>
<dbReference type="GO" id="GO:0003700">
    <property type="term" value="F:DNA-binding transcription factor activity"/>
    <property type="evidence" value="ECO:0007669"/>
    <property type="project" value="InterPro"/>
</dbReference>
<protein>
    <submittedName>
        <fullName evidence="6">Transcriptional regulator</fullName>
    </submittedName>
</protein>
<comment type="caution">
    <text evidence="6">The sequence shown here is derived from an EMBL/GenBank/DDBJ whole genome shotgun (WGS) entry which is preliminary data.</text>
</comment>
<evidence type="ECO:0000256" key="1">
    <source>
        <dbReference type="ARBA" id="ARBA00009437"/>
    </source>
</evidence>
<dbReference type="PRINTS" id="PR00039">
    <property type="entry name" value="HTHLYSR"/>
</dbReference>
<dbReference type="InterPro" id="IPR036390">
    <property type="entry name" value="WH_DNA-bd_sf"/>
</dbReference>
<keyword evidence="7" id="KW-1185">Reference proteome</keyword>
<proteinExistence type="inferred from homology"/>
<feature type="domain" description="HTH lysR-type" evidence="5">
    <location>
        <begin position="97"/>
        <end position="150"/>
    </location>
</feature>
<dbReference type="InterPro" id="IPR000847">
    <property type="entry name" value="LysR_HTH_N"/>
</dbReference>
<dbReference type="GO" id="GO:0000976">
    <property type="term" value="F:transcription cis-regulatory region binding"/>
    <property type="evidence" value="ECO:0007669"/>
    <property type="project" value="TreeGrafter"/>
</dbReference>